<dbReference type="EC" id="2.1.1.216" evidence="7"/>
<feature type="region of interest" description="Disordered" evidence="10">
    <location>
        <begin position="293"/>
        <end position="313"/>
    </location>
</feature>
<dbReference type="GO" id="GO:0032259">
    <property type="term" value="P:methylation"/>
    <property type="evidence" value="ECO:0007669"/>
    <property type="project" value="UniProtKB-UniRule"/>
</dbReference>
<feature type="region of interest" description="Disordered" evidence="10">
    <location>
        <begin position="677"/>
        <end position="712"/>
    </location>
</feature>
<keyword evidence="4 9" id="KW-0949">S-adenosyl-L-methionine</keyword>
<dbReference type="PANTHER" id="PTHR10631">
    <property type="entry name" value="N 2 ,N 2 -DIMETHYLGUANOSINE TRNA METHYLTRANSFERASE"/>
    <property type="match status" value="1"/>
</dbReference>
<protein>
    <recommendedName>
        <fullName evidence="7">tRNA (guanine(26)-N(2))-dimethyltransferase</fullName>
        <ecNumber evidence="7">2.1.1.216</ecNumber>
    </recommendedName>
</protein>
<keyword evidence="12" id="KW-1185">Reference proteome</keyword>
<evidence type="ECO:0000256" key="4">
    <source>
        <dbReference type="ARBA" id="ARBA00022691"/>
    </source>
</evidence>
<evidence type="ECO:0000313" key="11">
    <source>
        <dbReference type="EMBL" id="KAL3781414.1"/>
    </source>
</evidence>
<dbReference type="PROSITE" id="PS51626">
    <property type="entry name" value="SAM_MT_TRM1"/>
    <property type="match status" value="1"/>
</dbReference>
<accession>A0ABD3P0D4</accession>
<name>A0ABD3P0D4_9STRA</name>
<dbReference type="Pfam" id="PF02005">
    <property type="entry name" value="TRM"/>
    <property type="match status" value="2"/>
</dbReference>
<dbReference type="GO" id="GO:0008033">
    <property type="term" value="P:tRNA processing"/>
    <property type="evidence" value="ECO:0007669"/>
    <property type="project" value="UniProtKB-UniRule"/>
</dbReference>
<dbReference type="GO" id="GO:0160104">
    <property type="term" value="F:tRNA (guanine(26)-N2)-dimethyltransferase activity"/>
    <property type="evidence" value="ECO:0007669"/>
    <property type="project" value="UniProtKB-EC"/>
</dbReference>
<evidence type="ECO:0000256" key="7">
    <source>
        <dbReference type="ARBA" id="ARBA00039099"/>
    </source>
</evidence>
<evidence type="ECO:0000256" key="5">
    <source>
        <dbReference type="ARBA" id="ARBA00022694"/>
    </source>
</evidence>
<keyword evidence="3 9" id="KW-0808">Transferase</keyword>
<sequence>MQRISRCRTFSQVISPLSYPKYLAPSSLNCKFIFYLYDIQLRSSSTIISSLAHTSTSFKPTRTTMSTDTNSEVPEGHQLITEGPIQMMYPQTENSVFYNPVQVQNRDLSILMISMYAQRNIERKWETAKKKEVRRQLVEERGDPKEEGSKEERRKKNDEFDREIEERVKKEKEGVDFVKLTKKSGFNSADGAPNGETSGSGGLTILEALAASGLRSLRYWKEIPGVRTIVMNDLDPVAIELARENVIRNEMESSLAKKSHESAGSNANEKDEQKQRPPGITLQVGDATHELYMSRLPPSLPPSQQNPSQLQQKPQYDVIDLDPYGSASPFLDGAVQAVKSGGLLAVTCTDMAALGGSHPETCYGRYAAFPIQRSGYLQELALRMLLYQISVVAGRYGRSIRPVLSVGMAFYCRVFVEVYDDKAGVNNLSLMHGHLFQSTQCSSFHVTPIGTNELVSHQLNPEKYPNPGGKKLSNVFRNGRGPCDLEPVCDETGASYKIGGPLWIGPLHDLDVVNNAITKLETAQENKGVGPSDDLPIFPLHTATTLHGLLVSVSEELPDVPLYYTLTNLCSAVNSCTIPMQSFRAALINAGYRVSAYHKEPQAVKTDAPNHVVWDVVRAWCKNHPPNKRKESKRHQKGEEQGSNAPPNQLPLETAEKILSKKMKTVVDFTIPRGLGERKKARRFAVNPEANWGPKKAASGKNKRKLEDVESK</sequence>
<evidence type="ECO:0000313" key="12">
    <source>
        <dbReference type="Proteomes" id="UP001530400"/>
    </source>
</evidence>
<feature type="region of interest" description="Disordered" evidence="10">
    <location>
        <begin position="624"/>
        <end position="651"/>
    </location>
</feature>
<feature type="compositionally biased region" description="Basic residues" evidence="10">
    <location>
        <begin position="625"/>
        <end position="636"/>
    </location>
</feature>
<dbReference type="AlphaFoldDB" id="A0ABD3P0D4"/>
<dbReference type="Proteomes" id="UP001530400">
    <property type="component" value="Unassembled WGS sequence"/>
</dbReference>
<keyword evidence="1 9" id="KW-0820">tRNA-binding</keyword>
<evidence type="ECO:0000256" key="6">
    <source>
        <dbReference type="ARBA" id="ARBA00022884"/>
    </source>
</evidence>
<proteinExistence type="inferred from homology"/>
<dbReference type="Gene3D" id="3.30.56.70">
    <property type="entry name" value="N2,N2-dimethylguanosine tRNA methyltransferase, C-terminal domain"/>
    <property type="match status" value="1"/>
</dbReference>
<evidence type="ECO:0000256" key="9">
    <source>
        <dbReference type="PROSITE-ProRule" id="PRU00958"/>
    </source>
</evidence>
<evidence type="ECO:0000256" key="10">
    <source>
        <dbReference type="SAM" id="MobiDB-lite"/>
    </source>
</evidence>
<comment type="caution">
    <text evidence="11">The sequence shown here is derived from an EMBL/GenBank/DDBJ whole genome shotgun (WGS) entry which is preliminary data.</text>
</comment>
<gene>
    <name evidence="11" type="ORF">ACHAWO_001290</name>
</gene>
<evidence type="ECO:0000256" key="2">
    <source>
        <dbReference type="ARBA" id="ARBA00022603"/>
    </source>
</evidence>
<dbReference type="InterPro" id="IPR029063">
    <property type="entry name" value="SAM-dependent_MTases_sf"/>
</dbReference>
<dbReference type="Gene3D" id="3.40.50.150">
    <property type="entry name" value="Vaccinia Virus protein VP39"/>
    <property type="match status" value="1"/>
</dbReference>
<dbReference type="SUPFAM" id="SSF53335">
    <property type="entry name" value="S-adenosyl-L-methionine-dependent methyltransferases"/>
    <property type="match status" value="1"/>
</dbReference>
<dbReference type="InterPro" id="IPR042296">
    <property type="entry name" value="tRNA_met_Trm1_C"/>
</dbReference>
<keyword evidence="5 9" id="KW-0819">tRNA processing</keyword>
<comment type="similarity">
    <text evidence="9">Belongs to the class I-like SAM-binding methyltransferase superfamily. Trm1 family.</text>
</comment>
<feature type="region of interest" description="Disordered" evidence="10">
    <location>
        <begin position="252"/>
        <end position="280"/>
    </location>
</feature>
<feature type="region of interest" description="Disordered" evidence="10">
    <location>
        <begin position="132"/>
        <end position="161"/>
    </location>
</feature>
<dbReference type="GO" id="GO:0000049">
    <property type="term" value="F:tRNA binding"/>
    <property type="evidence" value="ECO:0007669"/>
    <property type="project" value="UniProtKB-UniRule"/>
</dbReference>
<dbReference type="FunFam" id="3.30.56.70:FF:000001">
    <property type="entry name" value="tRNA (guanine(26)-N(2))-dimethyltransferase"/>
    <property type="match status" value="1"/>
</dbReference>
<dbReference type="CDD" id="cd02440">
    <property type="entry name" value="AdoMet_MTases"/>
    <property type="match status" value="1"/>
</dbReference>
<feature type="compositionally biased region" description="Low complexity" evidence="10">
    <location>
        <begin position="302"/>
        <end position="313"/>
    </location>
</feature>
<evidence type="ECO:0000256" key="1">
    <source>
        <dbReference type="ARBA" id="ARBA00022555"/>
    </source>
</evidence>
<dbReference type="EMBL" id="JALLPJ020000847">
    <property type="protein sequence ID" value="KAL3781414.1"/>
    <property type="molecule type" value="Genomic_DNA"/>
</dbReference>
<organism evidence="11 12">
    <name type="scientific">Cyclotella atomus</name>
    <dbReference type="NCBI Taxonomy" id="382360"/>
    <lineage>
        <taxon>Eukaryota</taxon>
        <taxon>Sar</taxon>
        <taxon>Stramenopiles</taxon>
        <taxon>Ochrophyta</taxon>
        <taxon>Bacillariophyta</taxon>
        <taxon>Coscinodiscophyceae</taxon>
        <taxon>Thalassiosirophycidae</taxon>
        <taxon>Stephanodiscales</taxon>
        <taxon>Stephanodiscaceae</taxon>
        <taxon>Cyclotella</taxon>
    </lineage>
</organism>
<evidence type="ECO:0000256" key="3">
    <source>
        <dbReference type="ARBA" id="ARBA00022679"/>
    </source>
</evidence>
<keyword evidence="6 9" id="KW-0694">RNA-binding</keyword>
<reference evidence="11 12" key="1">
    <citation type="submission" date="2024-10" db="EMBL/GenBank/DDBJ databases">
        <title>Updated reference genomes for cyclostephanoid diatoms.</title>
        <authorList>
            <person name="Roberts W.R."/>
            <person name="Alverson A.J."/>
        </authorList>
    </citation>
    <scope>NUCLEOTIDE SEQUENCE [LARGE SCALE GENOMIC DNA]</scope>
    <source>
        <strain evidence="11 12">AJA010-31</strain>
    </source>
</reference>
<dbReference type="InterPro" id="IPR002905">
    <property type="entry name" value="Trm1"/>
</dbReference>
<comment type="catalytic activity">
    <reaction evidence="8">
        <text>guanosine(26) in tRNA + 2 S-adenosyl-L-methionine = N(2)-dimethylguanosine(26) in tRNA + 2 S-adenosyl-L-homocysteine + 2 H(+)</text>
        <dbReference type="Rhea" id="RHEA:43140"/>
        <dbReference type="Rhea" id="RHEA-COMP:10359"/>
        <dbReference type="Rhea" id="RHEA-COMP:10360"/>
        <dbReference type="ChEBI" id="CHEBI:15378"/>
        <dbReference type="ChEBI" id="CHEBI:57856"/>
        <dbReference type="ChEBI" id="CHEBI:59789"/>
        <dbReference type="ChEBI" id="CHEBI:74269"/>
        <dbReference type="ChEBI" id="CHEBI:74513"/>
        <dbReference type="EC" id="2.1.1.216"/>
    </reaction>
</comment>
<keyword evidence="2 9" id="KW-0489">Methyltransferase</keyword>
<dbReference type="PANTHER" id="PTHR10631:SF3">
    <property type="entry name" value="TRNA (GUANINE(26)-N(2))-DIMETHYLTRANSFERASE"/>
    <property type="match status" value="1"/>
</dbReference>
<evidence type="ECO:0000256" key="8">
    <source>
        <dbReference type="ARBA" id="ARBA00051897"/>
    </source>
</evidence>